<sequence length="541" mass="61069">MGSTVTEWPSAVSYSSLFWVAPAVLLLYRILTFGSREKHLPPGPPTIPILGNAHLLPAEGFFSKHLSRLKEWGDQYGPIFSIKVGKSTMIVLNDRCAVHELLVSKGAYFNDRASDEQSRLALGGENIAMMPDNAMWKEQRKIVAQFFSPKNLDTSLKSVQEAEVAMLMYELLSKPEEFTQSVKRTTASIASITLFGNRATDWGSFWAYAVYIVMEAITKAIAPGSYLPVDQFPILKLIPASWMESRRRGNACYQTMTDVWNEAHERVKERRDAGDKRISLMDSILEGEIEMGVPHSYTALNNFLGAVHQGAADTTATATLTSILFLAKYPQVQERARVELDRVCGFDRAPKWSDFQDLPYINCIVKEGLRIRPVAPSGMPHVATRDQVYDNFLIPAGSTVFIPAYGLNHQPDMFSEPEAYNPDRYLPVAHKLASELAASPNYSERDHYSYGAGRRLCPGVHMAERTQWRLIAQILWAFRIERAIGEDGTVIEPDTSYAAYDDGFLSSPKEYRVRFVPRSEKHAEVVRREFREIEGFLKQYE</sequence>
<dbReference type="SUPFAM" id="SSF48264">
    <property type="entry name" value="Cytochrome P450"/>
    <property type="match status" value="1"/>
</dbReference>
<feature type="transmembrane region" description="Helical" evidence="7">
    <location>
        <begin position="12"/>
        <end position="31"/>
    </location>
</feature>
<keyword evidence="3" id="KW-0560">Oxidoreductase</keyword>
<dbReference type="Gene3D" id="1.10.630.10">
    <property type="entry name" value="Cytochrome P450"/>
    <property type="match status" value="1"/>
</dbReference>
<evidence type="ECO:0000256" key="5">
    <source>
        <dbReference type="ARBA" id="ARBA00023033"/>
    </source>
</evidence>
<keyword evidence="2 6" id="KW-0479">Metal-binding</keyword>
<keyword evidence="7" id="KW-0472">Membrane</keyword>
<evidence type="ECO:0000256" key="3">
    <source>
        <dbReference type="ARBA" id="ARBA00023002"/>
    </source>
</evidence>
<dbReference type="CDD" id="cd11065">
    <property type="entry name" value="CYP64-like"/>
    <property type="match status" value="1"/>
</dbReference>
<dbReference type="AlphaFoldDB" id="A0A066XDY1"/>
<evidence type="ECO:0000313" key="8">
    <source>
        <dbReference type="EMBL" id="KDN63971.1"/>
    </source>
</evidence>
<protein>
    <submittedName>
        <fullName evidence="8">Putative cytochrome P450 2D18</fullName>
    </submittedName>
</protein>
<dbReference type="GO" id="GO:0020037">
    <property type="term" value="F:heme binding"/>
    <property type="evidence" value="ECO:0007669"/>
    <property type="project" value="InterPro"/>
</dbReference>
<proteinExistence type="inferred from homology"/>
<dbReference type="PANTHER" id="PTHR46300">
    <property type="entry name" value="P450, PUTATIVE (EUROFUNG)-RELATED-RELATED"/>
    <property type="match status" value="1"/>
</dbReference>
<name>A0A066XDY1_COLSU</name>
<dbReference type="GO" id="GO:0005506">
    <property type="term" value="F:iron ion binding"/>
    <property type="evidence" value="ECO:0007669"/>
    <property type="project" value="InterPro"/>
</dbReference>
<dbReference type="Pfam" id="PF00067">
    <property type="entry name" value="p450"/>
    <property type="match status" value="1"/>
</dbReference>
<dbReference type="GO" id="GO:0016705">
    <property type="term" value="F:oxidoreductase activity, acting on paired donors, with incorporation or reduction of molecular oxygen"/>
    <property type="evidence" value="ECO:0007669"/>
    <property type="project" value="InterPro"/>
</dbReference>
<evidence type="ECO:0000256" key="4">
    <source>
        <dbReference type="ARBA" id="ARBA00023004"/>
    </source>
</evidence>
<dbReference type="HOGENOM" id="CLU_001570_2_1_1"/>
<keyword evidence="7" id="KW-0812">Transmembrane</keyword>
<dbReference type="InterPro" id="IPR001128">
    <property type="entry name" value="Cyt_P450"/>
</dbReference>
<keyword evidence="5" id="KW-0503">Monooxygenase</keyword>
<evidence type="ECO:0000256" key="7">
    <source>
        <dbReference type="SAM" id="Phobius"/>
    </source>
</evidence>
<dbReference type="InterPro" id="IPR050364">
    <property type="entry name" value="Cytochrome_P450_fung"/>
</dbReference>
<comment type="similarity">
    <text evidence="1">Belongs to the cytochrome P450 family.</text>
</comment>
<dbReference type="OMA" id="HVKRTIF"/>
<dbReference type="STRING" id="1173701.A0A066XDY1"/>
<feature type="binding site" description="axial binding residue" evidence="6">
    <location>
        <position position="457"/>
    </location>
    <ligand>
        <name>heme</name>
        <dbReference type="ChEBI" id="CHEBI:30413"/>
    </ligand>
    <ligandPart>
        <name>Fe</name>
        <dbReference type="ChEBI" id="CHEBI:18248"/>
    </ligandPart>
</feature>
<dbReference type="OrthoDB" id="1103324at2759"/>
<keyword evidence="6" id="KW-0349">Heme</keyword>
<dbReference type="Proteomes" id="UP000027238">
    <property type="component" value="Unassembled WGS sequence"/>
</dbReference>
<dbReference type="GO" id="GO:0004497">
    <property type="term" value="F:monooxygenase activity"/>
    <property type="evidence" value="ECO:0007669"/>
    <property type="project" value="UniProtKB-KW"/>
</dbReference>
<evidence type="ECO:0000256" key="1">
    <source>
        <dbReference type="ARBA" id="ARBA00010617"/>
    </source>
</evidence>
<gene>
    <name evidence="8" type="ORF">CSUB01_04190</name>
</gene>
<keyword evidence="9" id="KW-1185">Reference proteome</keyword>
<comment type="caution">
    <text evidence="8">The sequence shown here is derived from an EMBL/GenBank/DDBJ whole genome shotgun (WGS) entry which is preliminary data.</text>
</comment>
<dbReference type="InterPro" id="IPR002401">
    <property type="entry name" value="Cyt_P450_E_grp-I"/>
</dbReference>
<keyword evidence="4 6" id="KW-0408">Iron</keyword>
<accession>A0A066XDY1</accession>
<reference evidence="9" key="1">
    <citation type="journal article" date="2014" name="Genome Announc.">
        <title>Draft genome sequence of Colletotrichum sublineola, a destructive pathogen of cultivated sorghum.</title>
        <authorList>
            <person name="Baroncelli R."/>
            <person name="Sanz-Martin J.M."/>
            <person name="Rech G.E."/>
            <person name="Sukno S.A."/>
            <person name="Thon M.R."/>
        </authorList>
    </citation>
    <scope>NUCLEOTIDE SEQUENCE [LARGE SCALE GENOMIC DNA]</scope>
    <source>
        <strain evidence="9">TX430BB</strain>
    </source>
</reference>
<keyword evidence="7" id="KW-1133">Transmembrane helix</keyword>
<organism evidence="8 9">
    <name type="scientific">Colletotrichum sublineola</name>
    <name type="common">Sorghum anthracnose fungus</name>
    <dbReference type="NCBI Taxonomy" id="1173701"/>
    <lineage>
        <taxon>Eukaryota</taxon>
        <taxon>Fungi</taxon>
        <taxon>Dikarya</taxon>
        <taxon>Ascomycota</taxon>
        <taxon>Pezizomycotina</taxon>
        <taxon>Sordariomycetes</taxon>
        <taxon>Hypocreomycetidae</taxon>
        <taxon>Glomerellales</taxon>
        <taxon>Glomerellaceae</taxon>
        <taxon>Colletotrichum</taxon>
        <taxon>Colletotrichum graminicola species complex</taxon>
    </lineage>
</organism>
<dbReference type="PANTHER" id="PTHR46300:SF2">
    <property type="entry name" value="CYTOCHROME P450 MONOOXYGENASE ALNH-RELATED"/>
    <property type="match status" value="1"/>
</dbReference>
<evidence type="ECO:0000256" key="2">
    <source>
        <dbReference type="ARBA" id="ARBA00022723"/>
    </source>
</evidence>
<dbReference type="EMBL" id="JMSE01001170">
    <property type="protein sequence ID" value="KDN63971.1"/>
    <property type="molecule type" value="Genomic_DNA"/>
</dbReference>
<evidence type="ECO:0000313" key="9">
    <source>
        <dbReference type="Proteomes" id="UP000027238"/>
    </source>
</evidence>
<evidence type="ECO:0000256" key="6">
    <source>
        <dbReference type="PIRSR" id="PIRSR602401-1"/>
    </source>
</evidence>
<dbReference type="PRINTS" id="PR00463">
    <property type="entry name" value="EP450I"/>
</dbReference>
<comment type="cofactor">
    <cofactor evidence="6">
        <name>heme</name>
        <dbReference type="ChEBI" id="CHEBI:30413"/>
    </cofactor>
</comment>
<dbReference type="InterPro" id="IPR036396">
    <property type="entry name" value="Cyt_P450_sf"/>
</dbReference>
<dbReference type="eggNOG" id="KOG0156">
    <property type="taxonomic scope" value="Eukaryota"/>
</dbReference>